<feature type="coiled-coil region" evidence="1">
    <location>
        <begin position="223"/>
        <end position="356"/>
    </location>
</feature>
<feature type="coiled-coil region" evidence="1">
    <location>
        <begin position="686"/>
        <end position="748"/>
    </location>
</feature>
<accession>A0A177B7M1</accession>
<evidence type="ECO:0000256" key="2">
    <source>
        <dbReference type="SAM" id="MobiDB-lite"/>
    </source>
</evidence>
<dbReference type="Proteomes" id="UP000078046">
    <property type="component" value="Unassembled WGS sequence"/>
</dbReference>
<dbReference type="GO" id="GO:0006406">
    <property type="term" value="P:mRNA export from nucleus"/>
    <property type="evidence" value="ECO:0007669"/>
    <property type="project" value="TreeGrafter"/>
</dbReference>
<feature type="coiled-coil region" evidence="1">
    <location>
        <begin position="1289"/>
        <end position="1389"/>
    </location>
</feature>
<feature type="region of interest" description="Disordered" evidence="2">
    <location>
        <begin position="1886"/>
        <end position="1922"/>
    </location>
</feature>
<reference evidence="3 4" key="1">
    <citation type="submission" date="2016-04" db="EMBL/GenBank/DDBJ databases">
        <title>The genome of Intoshia linei affirms orthonectids as highly simplified spiralians.</title>
        <authorList>
            <person name="Mikhailov K.V."/>
            <person name="Slusarev G.S."/>
            <person name="Nikitin M.A."/>
            <person name="Logacheva M.D."/>
            <person name="Penin A."/>
            <person name="Aleoshin V."/>
            <person name="Panchin Y.V."/>
        </authorList>
    </citation>
    <scope>NUCLEOTIDE SEQUENCE [LARGE SCALE GENOMIC DNA]</scope>
    <source>
        <strain evidence="3">Intl2013</strain>
        <tissue evidence="3">Whole animal</tissue>
    </source>
</reference>
<feature type="coiled-coil region" evidence="1">
    <location>
        <begin position="1474"/>
        <end position="1529"/>
    </location>
</feature>
<gene>
    <name evidence="3" type="ORF">A3Q56_02010</name>
</gene>
<feature type="region of interest" description="Disordered" evidence="2">
    <location>
        <begin position="1794"/>
        <end position="1817"/>
    </location>
</feature>
<dbReference type="PANTHER" id="PTHR18898:SF2">
    <property type="entry name" value="NUCLEOPROTEIN TPR"/>
    <property type="match status" value="1"/>
</dbReference>
<proteinExistence type="predicted"/>
<evidence type="ECO:0000313" key="3">
    <source>
        <dbReference type="EMBL" id="OAF70245.1"/>
    </source>
</evidence>
<feature type="coiled-coil region" evidence="1">
    <location>
        <begin position="23"/>
        <end position="113"/>
    </location>
</feature>
<comment type="caution">
    <text evidence="3">The sequence shown here is derived from an EMBL/GenBank/DDBJ whole genome shotgun (WGS) entry which is preliminary data.</text>
</comment>
<dbReference type="PANTHER" id="PTHR18898">
    <property type="entry name" value="NUCLEOPROTEIN TPR-RELATED"/>
    <property type="match status" value="1"/>
</dbReference>
<dbReference type="GO" id="GO:1901673">
    <property type="term" value="P:regulation of mitotic spindle assembly"/>
    <property type="evidence" value="ECO:0007669"/>
    <property type="project" value="TreeGrafter"/>
</dbReference>
<feature type="compositionally biased region" description="Basic and acidic residues" evidence="2">
    <location>
        <begin position="1805"/>
        <end position="1814"/>
    </location>
</feature>
<keyword evidence="4" id="KW-1185">Reference proteome</keyword>
<evidence type="ECO:0008006" key="5">
    <source>
        <dbReference type="Google" id="ProtNLM"/>
    </source>
</evidence>
<evidence type="ECO:0000313" key="4">
    <source>
        <dbReference type="Proteomes" id="UP000078046"/>
    </source>
</evidence>
<dbReference type="GO" id="GO:0017056">
    <property type="term" value="F:structural constituent of nuclear pore"/>
    <property type="evidence" value="ECO:0007669"/>
    <property type="project" value="TreeGrafter"/>
</dbReference>
<dbReference type="GO" id="GO:0005643">
    <property type="term" value="C:nuclear pore"/>
    <property type="evidence" value="ECO:0007669"/>
    <property type="project" value="TreeGrafter"/>
</dbReference>
<feature type="coiled-coil region" evidence="1">
    <location>
        <begin position="784"/>
        <end position="818"/>
    </location>
</feature>
<feature type="coiled-coil region" evidence="1">
    <location>
        <begin position="890"/>
        <end position="917"/>
    </location>
</feature>
<keyword evidence="1" id="KW-0175">Coiled coil</keyword>
<sequence length="1922" mass="222314">MSFDIEKIQFTDECEKEKLSIYLEMKNDALSQLQNDVIKKECEYEELKKEHETMRKNLNNMSENEKLLNEKLNSKETKSDETKGELTEIKEKMNSLEIEKNTFMHDIDLLKNKNMELSDLLSKKSIEYESVNNEWKMLTKRVAELTSSESKAITRAELGEMAQSTYKHKLSIEERELEFVKKRLDEMNERLLSREFEIVDLKRFNSTSLLKFNNELDEKIQLVKNLKTSNESFKQTVHDLKQDLNTKNEQFTEINLKNFTFQQNYKNEKSCLNEKIEFQNNLIQELKSKANDGEQQVCILKEHIVEINNEFSQNKEKLKLAMIECDQQMTKTEDENERLKTELKHANQLIKSSNIQYTTNINNAISDLSPSAAVAQKFMKSGQSLTQIYNEYIILTEAYEKEKLERRQVTDSLNHVLNDLEMKTPQIEQLKVNYDKVLESKKIIQKQLQDENVILVSIRKKLNKNHIKYRYVCKENERHKSQILQLSMQVRNLLATIEHERGNLIKCRSEKSEKSQVSQNENEALYMNCDKMSFNDLCGLQKLNIKLIDLLDKQKTKDSDSESDKCFDNTFSVSQESNSTIPTSEITKISVSELNELKNIISSYEKLIETSSQERNFYRSFSTALAKCHEIDIPISDIFKQDKIDISAWITQVVEKINEKMTQYSVKFNDQSSKIDKLKEKHEKYVAAIQKSTSLLKEELEKYKNNYFEVNIKTARLNAELEYANQKVDSANQNYQKCFDELNEAKSDKLKCNEIIAKNESTIAILRSEIFSTCEKSNRFELRFNNNESLYNEMKCNVARLEQENKDLYNQQNILNSMFSNINSLKKSIDQNEQDVFESDKRKMSLYEQQLTASRRTMDQIQSQNIAVVDTLNSQLLDIRSQRDCYFSELSQLKCDNEKLKKSVESLTATCEELTLSLHKSNVDIDEIKNMSVGGDSERNMDQVFNELESYKSKCISLGDSLECSKNNLVKYKALSQSLEAALETEQKSKLDSSSQYIEKIDAIKSECTALHLEIEQSKNDNDATVKSNDELTCEIAKKDKIITELTHKFGTVDENYKDLMKSMNSVLGDLSNSNLNDSELKKEIFKMKKNEMELQENVKQLNLELISKNDEYSKLKDSLESLKNHNNEIKENYLKQELELVQNKNTAIEKLNESIQTNTVLSTKLEQVTSDINLLTGKLNILENIDKNVKNHNDETHIMALLSHDLIAKENKVELVEFIKYLRTENLLQKNKIEHYALENEKLTVQLNANTQELILIRKKLDDEFNNAEIKARTAAQHADLLRRLELMAKIESNNEQLTNECKRSKSENCQLNDKIKLLENDLASFKKTTIELEAKNEIINNTVSSLNDDVNSWKNLNEELNSAVGRNDDINQNLIKNQEENKRLVAKIKLYQKKLNLNSENMSQAKTENERLSLIIDDQIKELEKNKKMTEMIRNRALFYRKQFEELEKTKKGVFIKSDDKNIEIVKSDEELKITRQKLLQVEKDNQTLKDQELVMNMERDAIISANQQLEMKLKNQIALNSNLKIDNVDTTFNTTLNETIASEVEINEKDKESQPFIENSIPVINKTIELDTVSAKEIHEEPSSTSEPEHINFSSILNPTNSRHVLPVFSVTPASRPLFKDSENVLNADTFNLLPKTASVRPISHFDSISTSLANSGVCLPRIAGSDGETHPTALRIAQSEILENDFIISSTGVITNVSQSATFTSRPENIFNSIDSDGRITKRQREFASNSITKRFKTDDVKISHQVDTEEFQGSDDLNGVDSILNQLENTSRDIRFDNESADIRLESELEEENDSYNDSLFKDGDLNDKTEDEDDKYIDEFEDEEYETSDEDIIIIDGQSEESNVDSNKGVYLKSNLVTEPYMHINKITIHLRLEQEGETLKNDDMKVNSTGVEKTKSSVKKENSIPKSTRSLIRKR</sequence>
<feature type="compositionally biased region" description="Polar residues" evidence="2">
    <location>
        <begin position="1911"/>
        <end position="1922"/>
    </location>
</feature>
<organism evidence="3 4">
    <name type="scientific">Intoshia linei</name>
    <dbReference type="NCBI Taxonomy" id="1819745"/>
    <lineage>
        <taxon>Eukaryota</taxon>
        <taxon>Metazoa</taxon>
        <taxon>Spiralia</taxon>
        <taxon>Lophotrochozoa</taxon>
        <taxon>Mesozoa</taxon>
        <taxon>Orthonectida</taxon>
        <taxon>Rhopaluridae</taxon>
        <taxon>Intoshia</taxon>
    </lineage>
</organism>
<evidence type="ECO:0000256" key="1">
    <source>
        <dbReference type="SAM" id="Coils"/>
    </source>
</evidence>
<dbReference type="OrthoDB" id="343070at2759"/>
<name>A0A177B7M1_9BILA</name>
<protein>
    <recommendedName>
        <fullName evidence="5">Nucleoprotein TPR</fullName>
    </recommendedName>
</protein>
<feature type="coiled-coil region" evidence="1">
    <location>
        <begin position="1085"/>
        <end position="1155"/>
    </location>
</feature>
<dbReference type="EMBL" id="LWCA01000170">
    <property type="protein sequence ID" value="OAF70245.1"/>
    <property type="molecule type" value="Genomic_DNA"/>
</dbReference>
<feature type="compositionally biased region" description="Basic and acidic residues" evidence="2">
    <location>
        <begin position="1899"/>
        <end position="1910"/>
    </location>
</feature>